<dbReference type="PANTHER" id="PTHR10730:SF53">
    <property type="entry name" value="GLYCOSYLTRANSFERASE 25 FAMILY MEMBER"/>
    <property type="match status" value="1"/>
</dbReference>
<protein>
    <recommendedName>
        <fullName evidence="4">PLOD1-3-like GT domain-containing protein</fullName>
    </recommendedName>
</protein>
<evidence type="ECO:0000256" key="3">
    <source>
        <dbReference type="ARBA" id="ARBA00022679"/>
    </source>
</evidence>
<evidence type="ECO:0000259" key="4">
    <source>
        <dbReference type="Pfam" id="PF25342"/>
    </source>
</evidence>
<keyword evidence="3" id="KW-0808">Transferase</keyword>
<accession>A0A6C0H2B9</accession>
<proteinExistence type="inferred from homology"/>
<sequence>MQIYYITIATKPHQVLENLKRIVAKNGETITVLGERENRWIGWESNQNFGIKLREVREFLQNPFLQDEDIILFSDAYDVAFCGTQQEVVSRFSTFHKPIVFGCEKYCNPMPSLASHYAIRNTEFPYLNSGLFVGRVNALRTCMEGYIYDDRHDDQLFWTRKFIAHPDLIELDYENKLFLNTVDFDMSKFEWNRNTNRATYDGRNPLFVHVNGPDKQMIRMFLPQPTST</sequence>
<dbReference type="AlphaFoldDB" id="A0A6C0H2B9"/>
<dbReference type="InterPro" id="IPR057589">
    <property type="entry name" value="GT_PLOD"/>
</dbReference>
<evidence type="ECO:0000256" key="2">
    <source>
        <dbReference type="ARBA" id="ARBA00022676"/>
    </source>
</evidence>
<dbReference type="InterPro" id="IPR050757">
    <property type="entry name" value="Collagen_mod_GT25"/>
</dbReference>
<evidence type="ECO:0000313" key="5">
    <source>
        <dbReference type="EMBL" id="QHT74692.1"/>
    </source>
</evidence>
<keyword evidence="2" id="KW-0328">Glycosyltransferase</keyword>
<dbReference type="EMBL" id="MN739855">
    <property type="protein sequence ID" value="QHT74692.1"/>
    <property type="molecule type" value="Genomic_DNA"/>
</dbReference>
<reference evidence="5" key="1">
    <citation type="journal article" date="2020" name="Nature">
        <title>Giant virus diversity and host interactions through global metagenomics.</title>
        <authorList>
            <person name="Schulz F."/>
            <person name="Roux S."/>
            <person name="Paez-Espino D."/>
            <person name="Jungbluth S."/>
            <person name="Walsh D.A."/>
            <person name="Denef V.J."/>
            <person name="McMahon K.D."/>
            <person name="Konstantinidis K.T."/>
            <person name="Eloe-Fadrosh E.A."/>
            <person name="Kyrpides N.C."/>
            <person name="Woyke T."/>
        </authorList>
    </citation>
    <scope>NUCLEOTIDE SEQUENCE</scope>
    <source>
        <strain evidence="5">GVMAG-M-3300023179-59</strain>
    </source>
</reference>
<dbReference type="PANTHER" id="PTHR10730">
    <property type="entry name" value="PROCOLLAGEN-LYSINE,2-OXOGLUTARATE 5-DIOXYGENASE/GLYCOSYLTRANSFERASE 25 FAMILY MEMBER"/>
    <property type="match status" value="1"/>
</dbReference>
<dbReference type="GO" id="GO:0016740">
    <property type="term" value="F:transferase activity"/>
    <property type="evidence" value="ECO:0007669"/>
    <property type="project" value="UniProtKB-KW"/>
</dbReference>
<name>A0A6C0H2B9_9ZZZZ</name>
<evidence type="ECO:0000256" key="1">
    <source>
        <dbReference type="ARBA" id="ARBA00006721"/>
    </source>
</evidence>
<dbReference type="CDD" id="cd22997">
    <property type="entry name" value="GT_LH"/>
    <property type="match status" value="1"/>
</dbReference>
<organism evidence="5">
    <name type="scientific">viral metagenome</name>
    <dbReference type="NCBI Taxonomy" id="1070528"/>
    <lineage>
        <taxon>unclassified sequences</taxon>
        <taxon>metagenomes</taxon>
        <taxon>organismal metagenomes</taxon>
    </lineage>
</organism>
<dbReference type="Pfam" id="PF25342">
    <property type="entry name" value="GT_PLOD"/>
    <property type="match status" value="1"/>
</dbReference>
<feature type="domain" description="PLOD1-3-like GT" evidence="4">
    <location>
        <begin position="3"/>
        <end position="218"/>
    </location>
</feature>
<comment type="similarity">
    <text evidence="1">Belongs to the glycosyltransferase 25 family.</text>
</comment>